<dbReference type="InterPro" id="IPR003609">
    <property type="entry name" value="Pan_app"/>
</dbReference>
<feature type="domain" description="SUEL-type lectin" evidence="11">
    <location>
        <begin position="903"/>
        <end position="996"/>
    </location>
</feature>
<dbReference type="SUPFAM" id="SSF48726">
    <property type="entry name" value="Immunoglobulin"/>
    <property type="match status" value="1"/>
</dbReference>
<evidence type="ECO:0000256" key="6">
    <source>
        <dbReference type="ARBA" id="ARBA00023157"/>
    </source>
</evidence>
<dbReference type="Pfam" id="PF07679">
    <property type="entry name" value="I-set"/>
    <property type="match status" value="1"/>
</dbReference>
<keyword evidence="7" id="KW-0325">Glycoprotein</keyword>
<dbReference type="EMBL" id="MRZV01000311">
    <property type="protein sequence ID" value="PIK52862.1"/>
    <property type="molecule type" value="Genomic_DNA"/>
</dbReference>
<feature type="region of interest" description="Disordered" evidence="8">
    <location>
        <begin position="1"/>
        <end position="20"/>
    </location>
</feature>
<dbReference type="Pfam" id="PF00754">
    <property type="entry name" value="F5_F8_type_C"/>
    <property type="match status" value="4"/>
</dbReference>
<feature type="domain" description="F5/8 type C" evidence="9">
    <location>
        <begin position="71"/>
        <end position="169"/>
    </location>
</feature>
<dbReference type="PROSITE" id="PS50041">
    <property type="entry name" value="C_TYPE_LECTIN_2"/>
    <property type="match status" value="2"/>
</dbReference>
<dbReference type="PROSITE" id="PS01286">
    <property type="entry name" value="FA58C_2"/>
    <property type="match status" value="2"/>
</dbReference>
<feature type="domain" description="F5/8 type C" evidence="9">
    <location>
        <begin position="296"/>
        <end position="452"/>
    </location>
</feature>
<dbReference type="FunFam" id="2.20.100.10:FF:000001">
    <property type="entry name" value="semaphorin-5A isoform X1"/>
    <property type="match status" value="1"/>
</dbReference>
<dbReference type="Gene3D" id="3.10.100.10">
    <property type="entry name" value="Mannose-Binding Protein A, subunit A"/>
    <property type="match status" value="2"/>
</dbReference>
<organism evidence="14 15">
    <name type="scientific">Stichopus japonicus</name>
    <name type="common">Sea cucumber</name>
    <dbReference type="NCBI Taxonomy" id="307972"/>
    <lineage>
        <taxon>Eukaryota</taxon>
        <taxon>Metazoa</taxon>
        <taxon>Echinodermata</taxon>
        <taxon>Eleutherozoa</taxon>
        <taxon>Echinozoa</taxon>
        <taxon>Holothuroidea</taxon>
        <taxon>Aspidochirotacea</taxon>
        <taxon>Aspidochirotida</taxon>
        <taxon>Stichopodidae</taxon>
        <taxon>Apostichopus</taxon>
    </lineage>
</organism>
<keyword evidence="5" id="KW-0106">Calcium</keyword>
<dbReference type="SMART" id="SM00034">
    <property type="entry name" value="CLECT"/>
    <property type="match status" value="2"/>
</dbReference>
<evidence type="ECO:0000256" key="4">
    <source>
        <dbReference type="ARBA" id="ARBA00022729"/>
    </source>
</evidence>
<dbReference type="PROSITE" id="PS50092">
    <property type="entry name" value="TSP1"/>
    <property type="match status" value="2"/>
</dbReference>
<evidence type="ECO:0000256" key="2">
    <source>
        <dbReference type="ARBA" id="ARBA00022525"/>
    </source>
</evidence>
<evidence type="ECO:0000259" key="9">
    <source>
        <dbReference type="PROSITE" id="PS50022"/>
    </source>
</evidence>
<dbReference type="InterPro" id="IPR006585">
    <property type="entry name" value="FTP1"/>
</dbReference>
<dbReference type="InterPro" id="IPR001304">
    <property type="entry name" value="C-type_lectin-like"/>
</dbReference>
<dbReference type="InterPro" id="IPR016187">
    <property type="entry name" value="CTDL_fold"/>
</dbReference>
<evidence type="ECO:0000259" key="11">
    <source>
        <dbReference type="PROSITE" id="PS50228"/>
    </source>
</evidence>
<dbReference type="InterPro" id="IPR000884">
    <property type="entry name" value="TSP1_rpt"/>
</dbReference>
<dbReference type="GO" id="GO:0005576">
    <property type="term" value="C:extracellular region"/>
    <property type="evidence" value="ECO:0007669"/>
    <property type="project" value="UniProtKB-SubCell"/>
</dbReference>
<keyword evidence="6" id="KW-1015">Disulfide bond</keyword>
<feature type="domain" description="C-type lectin" evidence="10">
    <location>
        <begin position="774"/>
        <end position="893"/>
    </location>
</feature>
<dbReference type="CDD" id="cd00057">
    <property type="entry name" value="FA58C"/>
    <property type="match status" value="2"/>
</dbReference>
<dbReference type="SMART" id="SM00209">
    <property type="entry name" value="TSP1"/>
    <property type="match status" value="2"/>
</dbReference>
<dbReference type="SUPFAM" id="SSF56436">
    <property type="entry name" value="C-type lectin-like"/>
    <property type="match status" value="2"/>
</dbReference>
<evidence type="ECO:0000313" key="14">
    <source>
        <dbReference type="EMBL" id="PIK52862.1"/>
    </source>
</evidence>
<accession>A0A2G8KY13</accession>
<dbReference type="InterPro" id="IPR036179">
    <property type="entry name" value="Ig-like_dom_sf"/>
</dbReference>
<dbReference type="InterPro" id="IPR016186">
    <property type="entry name" value="C-type_lectin-like/link_sf"/>
</dbReference>
<dbReference type="InterPro" id="IPR036383">
    <property type="entry name" value="TSP1_rpt_sf"/>
</dbReference>
<dbReference type="Pfam" id="PF13330">
    <property type="entry name" value="Mucin2_WxxW"/>
    <property type="match status" value="1"/>
</dbReference>
<dbReference type="SUPFAM" id="SSF49785">
    <property type="entry name" value="Galactose-binding domain-like"/>
    <property type="match status" value="6"/>
</dbReference>
<dbReference type="PANTHER" id="PTHR24543">
    <property type="entry name" value="MULTICOPPER OXIDASE-RELATED"/>
    <property type="match status" value="1"/>
</dbReference>
<dbReference type="InterPro" id="IPR013783">
    <property type="entry name" value="Ig-like_fold"/>
</dbReference>
<feature type="domain" description="F5/8 type C" evidence="9">
    <location>
        <begin position="1198"/>
        <end position="1371"/>
    </location>
</feature>
<evidence type="ECO:0000256" key="5">
    <source>
        <dbReference type="ARBA" id="ARBA00022837"/>
    </source>
</evidence>
<dbReference type="Pfam" id="PF00059">
    <property type="entry name" value="Lectin_C"/>
    <property type="match status" value="2"/>
</dbReference>
<dbReference type="Pfam" id="PF22633">
    <property type="entry name" value="F5_F8_type_C_2"/>
    <property type="match status" value="1"/>
</dbReference>
<dbReference type="SUPFAM" id="SSF82895">
    <property type="entry name" value="TSP-1 type 1 repeat"/>
    <property type="match status" value="2"/>
</dbReference>
<feature type="domain" description="F5/8 type C" evidence="9">
    <location>
        <begin position="588"/>
        <end position="759"/>
    </location>
</feature>
<dbReference type="InterPro" id="IPR008979">
    <property type="entry name" value="Galactose-bd-like_sf"/>
</dbReference>
<dbReference type="Gene3D" id="2.20.100.10">
    <property type="entry name" value="Thrombospondin type-1 (TSP1) repeat"/>
    <property type="match status" value="2"/>
</dbReference>
<dbReference type="SUPFAM" id="SSF57414">
    <property type="entry name" value="Hairpin loop containing domain-like"/>
    <property type="match status" value="1"/>
</dbReference>
<comment type="caution">
    <text evidence="14">The sequence shown here is derived from an EMBL/GenBank/DDBJ whole genome shotgun (WGS) entry which is preliminary data.</text>
</comment>
<keyword evidence="2" id="KW-0964">Secreted</keyword>
<dbReference type="PROSITE" id="PS00615">
    <property type="entry name" value="C_TYPE_LECTIN_1"/>
    <property type="match status" value="1"/>
</dbReference>
<evidence type="ECO:0000259" key="10">
    <source>
        <dbReference type="PROSITE" id="PS50041"/>
    </source>
</evidence>
<dbReference type="InterPro" id="IPR000922">
    <property type="entry name" value="Lectin_gal-bd_dom"/>
</dbReference>
<protein>
    <submittedName>
        <fullName evidence="14">Uncharacterized protein</fullName>
    </submittedName>
</protein>
<feature type="domain" description="SUEL-type lectin" evidence="11">
    <location>
        <begin position="1684"/>
        <end position="1776"/>
    </location>
</feature>
<dbReference type="PROSITE" id="PS50022">
    <property type="entry name" value="FA58C_3"/>
    <property type="match status" value="4"/>
</dbReference>
<reference evidence="14 15" key="1">
    <citation type="journal article" date="2017" name="PLoS Biol.">
        <title>The sea cucumber genome provides insights into morphological evolution and visceral regeneration.</title>
        <authorList>
            <person name="Zhang X."/>
            <person name="Sun L."/>
            <person name="Yuan J."/>
            <person name="Sun Y."/>
            <person name="Gao Y."/>
            <person name="Zhang L."/>
            <person name="Li S."/>
            <person name="Dai H."/>
            <person name="Hamel J.F."/>
            <person name="Liu C."/>
            <person name="Yu Y."/>
            <person name="Liu S."/>
            <person name="Lin W."/>
            <person name="Guo K."/>
            <person name="Jin S."/>
            <person name="Xu P."/>
            <person name="Storey K.B."/>
            <person name="Huan P."/>
            <person name="Zhang T."/>
            <person name="Zhou Y."/>
            <person name="Zhang J."/>
            <person name="Lin C."/>
            <person name="Li X."/>
            <person name="Xing L."/>
            <person name="Huo D."/>
            <person name="Sun M."/>
            <person name="Wang L."/>
            <person name="Mercier A."/>
            <person name="Li F."/>
            <person name="Yang H."/>
            <person name="Xiang J."/>
        </authorList>
    </citation>
    <scope>NUCLEOTIDE SEQUENCE [LARGE SCALE GENOMIC DNA]</scope>
    <source>
        <strain evidence="14">Shaxun</strain>
        <tissue evidence="14">Muscle</tissue>
    </source>
</reference>
<dbReference type="InterPro" id="IPR000421">
    <property type="entry name" value="FA58C"/>
</dbReference>
<feature type="domain" description="SUEL-type lectin" evidence="11">
    <location>
        <begin position="1929"/>
        <end position="2031"/>
    </location>
</feature>
<dbReference type="GO" id="GO:0046872">
    <property type="term" value="F:metal ion binding"/>
    <property type="evidence" value="ECO:0007669"/>
    <property type="project" value="UniProtKB-KW"/>
</dbReference>
<dbReference type="CDD" id="cd00037">
    <property type="entry name" value="CLECT"/>
    <property type="match status" value="2"/>
</dbReference>
<dbReference type="InterPro" id="IPR007110">
    <property type="entry name" value="Ig-like_dom"/>
</dbReference>
<dbReference type="InterPro" id="IPR013098">
    <property type="entry name" value="Ig_I-set"/>
</dbReference>
<evidence type="ECO:0000313" key="15">
    <source>
        <dbReference type="Proteomes" id="UP000230750"/>
    </source>
</evidence>
<feature type="domain" description="SUEL-type lectin" evidence="11">
    <location>
        <begin position="2046"/>
        <end position="2139"/>
    </location>
</feature>
<evidence type="ECO:0000259" key="12">
    <source>
        <dbReference type="PROSITE" id="PS50835"/>
    </source>
</evidence>
<proteinExistence type="predicted"/>
<evidence type="ECO:0000256" key="8">
    <source>
        <dbReference type="SAM" id="MobiDB-lite"/>
    </source>
</evidence>
<dbReference type="Pfam" id="PF02140">
    <property type="entry name" value="SUEL_Lectin"/>
    <property type="match status" value="6"/>
</dbReference>
<dbReference type="Gene3D" id="2.60.120.260">
    <property type="entry name" value="Galactose-binding domain-like"/>
    <property type="match status" value="6"/>
</dbReference>
<dbReference type="SMART" id="SM00607">
    <property type="entry name" value="FTP"/>
    <property type="match status" value="1"/>
</dbReference>
<feature type="domain" description="Ig-like" evidence="12">
    <location>
        <begin position="1378"/>
        <end position="1468"/>
    </location>
</feature>
<evidence type="ECO:0000256" key="7">
    <source>
        <dbReference type="ARBA" id="ARBA00023180"/>
    </source>
</evidence>
<dbReference type="CDD" id="cd22823">
    <property type="entry name" value="Gal_Rha_Lectin"/>
    <property type="match status" value="6"/>
</dbReference>
<dbReference type="STRING" id="307972.A0A2G8KY13"/>
<dbReference type="OrthoDB" id="446173at2759"/>
<dbReference type="Pfam" id="PF00090">
    <property type="entry name" value="TSP_1"/>
    <property type="match status" value="2"/>
</dbReference>
<feature type="domain" description="SUEL-type lectin" evidence="11">
    <location>
        <begin position="1482"/>
        <end position="1578"/>
    </location>
</feature>
<feature type="domain" description="SUEL-type lectin" evidence="11">
    <location>
        <begin position="2262"/>
        <end position="2358"/>
    </location>
</feature>
<dbReference type="PROSITE" id="PS50228">
    <property type="entry name" value="SUEL_LECTIN"/>
    <property type="match status" value="7"/>
</dbReference>
<gene>
    <name evidence="14" type="ORF">BSL78_10212</name>
</gene>
<dbReference type="PROSITE" id="PS50948">
    <property type="entry name" value="PAN"/>
    <property type="match status" value="1"/>
</dbReference>
<dbReference type="Gene3D" id="2.60.120.740">
    <property type="match status" value="8"/>
</dbReference>
<feature type="domain" description="C-type lectin" evidence="10">
    <location>
        <begin position="1080"/>
        <end position="1195"/>
    </location>
</feature>
<comment type="subcellular location">
    <subcellularLocation>
        <location evidence="1">Secreted</location>
    </subcellularLocation>
</comment>
<keyword evidence="3" id="KW-0479">Metal-binding</keyword>
<dbReference type="PANTHER" id="PTHR24543:SF291">
    <property type="entry name" value="SMOKE ALARM, ISOFORM D"/>
    <property type="match status" value="1"/>
</dbReference>
<dbReference type="SMART" id="SM00231">
    <property type="entry name" value="FA58C"/>
    <property type="match status" value="2"/>
</dbReference>
<keyword evidence="4" id="KW-0732">Signal</keyword>
<dbReference type="InterPro" id="IPR018378">
    <property type="entry name" value="C-type_lectin_CS"/>
</dbReference>
<evidence type="ECO:0000259" key="13">
    <source>
        <dbReference type="PROSITE" id="PS50948"/>
    </source>
</evidence>
<evidence type="ECO:0000256" key="3">
    <source>
        <dbReference type="ARBA" id="ARBA00022723"/>
    </source>
</evidence>
<feature type="domain" description="SUEL-type lectin" evidence="11">
    <location>
        <begin position="2159"/>
        <end position="2249"/>
    </location>
</feature>
<name>A0A2G8KY13_STIJA</name>
<sequence length="2458" mass="277333">MGFARAPAVHLSPSGGASASPDCMDAPPLVFIRVGRPPVSLERRAQNVLHLTVEGTTRGCLSLISCSPYDYLQIELPDTITLKRVAVEGQLESDGTENYVTTFYVQHSMNATNWTYAEKDGQIALFRGNFDGTTRVVNSIDIVDEVNLVRFLPDTWENAIAMRVELYGIYNPIHGEWTQWSSWSTCSVTCGGSQQTRTRTCTNPAPKYFGDDCPVADADTETRDCGTKPCPIDGAWTAWTSWPSISCSISCGQQGLQHRTRTCTDPPPQYNGSYCPDPDLTEEFNTCDAIGACGECYEALGLFDYRIKDFQLSATSYHNDSANLAEHARMNVPAETGKFCWEAAHENVTNGTTQYLQVDLLTPITLSMVGVQGGKLIPQWVTWYNLSYTFDGNDWFMYEENGEIKTFLGNIDETGVVKTTFQSPVDDILGVRFIPVQWEGERPCLRAEIYGCFTPTACATNSELAIASTTEVTPTSGSSYVMVELTSFSKVTMVRTDSEGSNWIENYYLGFQQNPKDLAYYRENDTVRDFIGNYETDLYVTNVLMNPVNIQYLLIFPTSVNTGLSTAVKLFGCTADLPVDAGPVSTVCFDSFEVSNSVFSGGQITATSVLPSIDGSAYLPEYARLLNPSDPKHGHNGWVSEEGSKVNSLHQFVQIDFEKRVTVTGLAMQGVEMPFGTKTLPTFSLWFSEDDIQWYPMKQQGSDNVTLLTGTTDADTVVRVELSEDVQEDMRPLTLRYLRIKSEVMTNDSVGLRFEIYGCDAALDRICPDGWTNYEYSCYKFERNSSKTYTDAQTHCASEASGGHLATVTTEGEHNFLREFVRYHQDGFYFIGFDRRDMFSNLIWQDGTLPDYAGWAEGYPTDNKYERCVAMSTSDDGDWTTVSCDKDFLFVCEYQREITNAVQCQENTFHANCPIGQVLNVTSADLGRSQGWDVCPQELVFSNSDLPCSHSQSLDIMQTACNGENECKMVVNFDDFGYPCSQPDMVLYLNVSYSCVESYQFARVCEGDFLELSCPNDDDVLHVLRAMYGRLVDNFVCPSPNEIVVTNCSLNSSLEVVQTFCEGYHEYVYRGECEAGWVKHDLRCIKAFPDESLKFEDANDRCNELHGHLAGIPGDHTQQFLEGLVDVHGDTSFWIGCVQTKNNTCRWRDGIGHIYTKYNAGFVSEGGVRCIELSAEHNFAWDRAKCIQENSFICQQDCMLTFGLSDMTIDNDQLEVSSTKLVASLDSFKWNARLNAPYGAWIASERDTEQFFQVDFQRVMRIRKLATQGHPKYQYWITKYQLEYTVNDTANGSVWNIYSEDGADKVRDKAVLFVCENIYSEDGADKVFTGNNDSNTIQLQYFKHFMFARFIRLVPLEWNDEIALRMEVFGCYLTDNKPEVLEVTNITKLHYEYNGTIQCRAFGTPLPTLRWERDGYDYDGNENATIVSYQEDEYHVVTEVRFHPLFDDRGYYTCVAENEFGTDRKSFYNEKGLYTYLGGKITCDDEVLTMECPYGEYIRVETTFYGRLHNERCIIYDDHYPTDCEYDPDIVRYRIEEQCNNKQHCMVYVSEIMFEVSGDNYTICNGFPLYSNTTYTCIGYDWTTWFNTDSPSDGVEEESRQAIYLSESSMCLDPYEIECRQASNGASYIDGGQALGRSCTLHGEGGIMCKQSSQTGSADCLDYEVRFNCPEEDFGIYEFERAVECDGEELSISCKNDYSILVHKAFYGRREEGLCTYGNNFTYSSYCALDDELVLNMVKKNCDHKKNCRINVQLAAVLSDPCPGEYKYLDIQFSCERYRQNFARFKPSNSSSLAAPSLLPGLANDFFYSWDCNAGHCVETNSEYEPWWMVDLGAVYDINVVTVYTCDEAEQAADLDNFEVRIGNSSDLTSNDLCGGAVVDALPGANVVFCNQSLPGQFVSVQVPQQLTSLKVCEVDVQFLPQPPVKARSCDGQVLHLSCALYEVGYITIEGAFYGRISDGTLCPHNDSSHVYDQSCSATRETVKDLVESLCKEQRNCDIDVEKDILNALKVGEGDPCPGEYKYLEVEYSCNKFISGNRTYESSTQVCREEDLQIACFGKDRFIEIVSAEYKPSTTDSPHWCPNEASQDLGACSAQDVLSPVQSLCDNKVTCTVKADEYFLGASSCTTQKMQLEVNFNCKDDLPTGEITLYACEGLDRELSLTCPDGEYVNITDAFYGRTQVGSSSLVCPDPDGLDDTTTCRSTDTIQVVKAFCQDQRSCSLPVTQEQLTSSDPCPSIGTKYLQVSYKCEVGRPKEDITLYACEDHDDLYLECPDSFPIMRIIDANYGRLEGTPRCTFRENLPSFTQFTECRTDNVLDTIRDTCTSLQNCTVASHWRDYVASEPCIGTYKYLQVTYRCLMIPSTFDPKGDSTFFINPYPKQKDHRLTNHLLRASKERNFLECVNRCLDDNLCASFNFNKVRAAQGFTCQLNDMIVDEVPHEFQVSSNFEYYERDSYRER</sequence>
<feature type="domain" description="Apple" evidence="13">
    <location>
        <begin position="2357"/>
        <end position="2454"/>
    </location>
</feature>
<dbReference type="PROSITE" id="PS50835">
    <property type="entry name" value="IG_LIKE"/>
    <property type="match status" value="1"/>
</dbReference>
<keyword evidence="15" id="KW-1185">Reference proteome</keyword>
<dbReference type="InterPro" id="IPR025155">
    <property type="entry name" value="WxxW_domain"/>
</dbReference>
<dbReference type="GO" id="GO:0030246">
    <property type="term" value="F:carbohydrate binding"/>
    <property type="evidence" value="ECO:0007669"/>
    <property type="project" value="InterPro"/>
</dbReference>
<dbReference type="Gene3D" id="2.60.40.10">
    <property type="entry name" value="Immunoglobulins"/>
    <property type="match status" value="1"/>
</dbReference>
<dbReference type="InterPro" id="IPR043159">
    <property type="entry name" value="Lectin_gal-bd_sf"/>
</dbReference>
<evidence type="ECO:0000256" key="1">
    <source>
        <dbReference type="ARBA" id="ARBA00004613"/>
    </source>
</evidence>
<dbReference type="Proteomes" id="UP000230750">
    <property type="component" value="Unassembled WGS sequence"/>
</dbReference>